<dbReference type="AlphaFoldDB" id="A0A1H0IIW2"/>
<dbReference type="GO" id="GO:0016740">
    <property type="term" value="F:transferase activity"/>
    <property type="evidence" value="ECO:0007669"/>
    <property type="project" value="UniProtKB-KW"/>
</dbReference>
<dbReference type="Proteomes" id="UP000198793">
    <property type="component" value="Unassembled WGS sequence"/>
</dbReference>
<dbReference type="PROSITE" id="PS50206">
    <property type="entry name" value="RHODANESE_3"/>
    <property type="match status" value="1"/>
</dbReference>
<accession>A0A1H0IIW2</accession>
<evidence type="ECO:0000259" key="1">
    <source>
        <dbReference type="PROSITE" id="PS50206"/>
    </source>
</evidence>
<dbReference type="InterPro" id="IPR001763">
    <property type="entry name" value="Rhodanese-like_dom"/>
</dbReference>
<keyword evidence="3" id="KW-1185">Reference proteome</keyword>
<dbReference type="Gene3D" id="3.40.250.10">
    <property type="entry name" value="Rhodanese-like domain"/>
    <property type="match status" value="1"/>
</dbReference>
<dbReference type="PANTHER" id="PTHR47377:SF1">
    <property type="entry name" value="RHODANESE-LIKE DOMAIN-CONTAINING PROTEIN 4, CHLOROPLASTIC"/>
    <property type="match status" value="1"/>
</dbReference>
<sequence>MNHPYEGDVTAEACWNALRNDPDSFLVDVRTSAEWNFVGFPEMPEGHRTPIFAEWQSYPAMSIDPSGFAAKVSGAIEAAGGSRQSRIFFLCRSGARSMSSAATMTGAGFEHCFNVADGFEGPPDDEGHRGRVAGWKAAGLPWRQK</sequence>
<organism evidence="2 3">
    <name type="scientific">Aureimonas jatrophae</name>
    <dbReference type="NCBI Taxonomy" id="1166073"/>
    <lineage>
        <taxon>Bacteria</taxon>
        <taxon>Pseudomonadati</taxon>
        <taxon>Pseudomonadota</taxon>
        <taxon>Alphaproteobacteria</taxon>
        <taxon>Hyphomicrobiales</taxon>
        <taxon>Aurantimonadaceae</taxon>
        <taxon>Aureimonas</taxon>
    </lineage>
</organism>
<dbReference type="InterPro" id="IPR036873">
    <property type="entry name" value="Rhodanese-like_dom_sf"/>
</dbReference>
<dbReference type="PANTHER" id="PTHR47377">
    <property type="entry name" value="RHODANESE-LIKE DOMAIN-CONTAINING PROTEIN 4, CHLOROPLASTIC"/>
    <property type="match status" value="1"/>
</dbReference>
<dbReference type="STRING" id="1166073.SAMN05192530_105177"/>
<proteinExistence type="predicted"/>
<feature type="domain" description="Rhodanese" evidence="1">
    <location>
        <begin position="20"/>
        <end position="126"/>
    </location>
</feature>
<evidence type="ECO:0000313" key="2">
    <source>
        <dbReference type="EMBL" id="SDO31394.1"/>
    </source>
</evidence>
<reference evidence="2 3" key="1">
    <citation type="submission" date="2016-10" db="EMBL/GenBank/DDBJ databases">
        <authorList>
            <person name="de Groot N.N."/>
        </authorList>
    </citation>
    <scope>NUCLEOTIDE SEQUENCE [LARGE SCALE GENOMIC DNA]</scope>
    <source>
        <strain evidence="3">L7-484,KACC 16230,DSM 25025</strain>
    </source>
</reference>
<dbReference type="EMBL" id="FNIT01000005">
    <property type="protein sequence ID" value="SDO31394.1"/>
    <property type="molecule type" value="Genomic_DNA"/>
</dbReference>
<dbReference type="OrthoDB" id="9815890at2"/>
<evidence type="ECO:0000313" key="3">
    <source>
        <dbReference type="Proteomes" id="UP000198793"/>
    </source>
</evidence>
<keyword evidence="2" id="KW-0808">Transferase</keyword>
<gene>
    <name evidence="2" type="ORF">SAMN05192530_105177</name>
</gene>
<protein>
    <submittedName>
        <fullName evidence="2">Rhodanese-related sulfurtransferase</fullName>
    </submittedName>
</protein>
<dbReference type="SUPFAM" id="SSF52821">
    <property type="entry name" value="Rhodanese/Cell cycle control phosphatase"/>
    <property type="match status" value="1"/>
</dbReference>
<name>A0A1H0IIW2_9HYPH</name>
<dbReference type="Pfam" id="PF00581">
    <property type="entry name" value="Rhodanese"/>
    <property type="match status" value="1"/>
</dbReference>
<dbReference type="InterPro" id="IPR044240">
    <property type="entry name" value="STR4-like"/>
</dbReference>
<dbReference type="RefSeq" id="WP_090673737.1">
    <property type="nucleotide sequence ID" value="NZ_FNIT01000005.1"/>
</dbReference>